<keyword evidence="1" id="KW-0472">Membrane</keyword>
<keyword evidence="3" id="KW-1185">Reference proteome</keyword>
<feature type="transmembrane region" description="Helical" evidence="1">
    <location>
        <begin position="7"/>
        <end position="26"/>
    </location>
</feature>
<keyword evidence="1" id="KW-0812">Transmembrane</keyword>
<feature type="transmembrane region" description="Helical" evidence="1">
    <location>
        <begin position="128"/>
        <end position="154"/>
    </location>
</feature>
<protein>
    <submittedName>
        <fullName evidence="2">Uncharacterized protein</fullName>
    </submittedName>
</protein>
<feature type="transmembrane region" description="Helical" evidence="1">
    <location>
        <begin position="32"/>
        <end position="49"/>
    </location>
</feature>
<organism evidence="2 3">
    <name type="scientific">Undibacterium luofuense</name>
    <dbReference type="NCBI Taxonomy" id="2828733"/>
    <lineage>
        <taxon>Bacteria</taxon>
        <taxon>Pseudomonadati</taxon>
        <taxon>Pseudomonadota</taxon>
        <taxon>Betaproteobacteria</taxon>
        <taxon>Burkholderiales</taxon>
        <taxon>Oxalobacteraceae</taxon>
        <taxon>Undibacterium</taxon>
    </lineage>
</organism>
<evidence type="ECO:0000313" key="2">
    <source>
        <dbReference type="EMBL" id="MBR7780709.1"/>
    </source>
</evidence>
<evidence type="ECO:0000313" key="3">
    <source>
        <dbReference type="Proteomes" id="UP000680067"/>
    </source>
</evidence>
<keyword evidence="1" id="KW-1133">Transmembrane helix</keyword>
<accession>A0A941DJG6</accession>
<dbReference type="Proteomes" id="UP000680067">
    <property type="component" value="Unassembled WGS sequence"/>
</dbReference>
<name>A0A941DJG6_9BURK</name>
<proteinExistence type="predicted"/>
<dbReference type="EMBL" id="JAGSPN010000001">
    <property type="protein sequence ID" value="MBR7780709.1"/>
    <property type="molecule type" value="Genomic_DNA"/>
</dbReference>
<feature type="transmembrane region" description="Helical" evidence="1">
    <location>
        <begin position="160"/>
        <end position="177"/>
    </location>
</feature>
<sequence length="234" mass="26121">MISLNRLYSLSPFLFLIVLGMDSLWMQQFISWGQSVSVAMTAGFLWLTLQRLPRERQLIVLCFVAIAIVGECLFSLVFGVYEYRLSNIPVYVPLGHPILLVIAWVLADLSFFQKHGAKIAPWLARVNWLIIAAVALFLGDTLSLAFGALGLFVFRKRRYSLVYGLMAWIVLALEIAGTQLGCWRWAAESAGGWLHATNPPFGAFLGYVAADVASIKLARRISARWFPSLQILAP</sequence>
<dbReference type="AlphaFoldDB" id="A0A941DJG6"/>
<gene>
    <name evidence="2" type="ORF">KDM89_01025</name>
</gene>
<reference evidence="2" key="1">
    <citation type="submission" date="2021-04" db="EMBL/GenBank/DDBJ databases">
        <title>novel species isolated from subtropical streams in China.</title>
        <authorList>
            <person name="Lu H."/>
        </authorList>
    </citation>
    <scope>NUCLEOTIDE SEQUENCE</scope>
    <source>
        <strain evidence="2">LFS511W</strain>
    </source>
</reference>
<feature type="transmembrane region" description="Helical" evidence="1">
    <location>
        <begin position="58"/>
        <end position="78"/>
    </location>
</feature>
<feature type="transmembrane region" description="Helical" evidence="1">
    <location>
        <begin position="90"/>
        <end position="107"/>
    </location>
</feature>
<evidence type="ECO:0000256" key="1">
    <source>
        <dbReference type="SAM" id="Phobius"/>
    </source>
</evidence>
<dbReference type="RefSeq" id="WP_212686097.1">
    <property type="nucleotide sequence ID" value="NZ_JAGSPN010000001.1"/>
</dbReference>
<comment type="caution">
    <text evidence="2">The sequence shown here is derived from an EMBL/GenBank/DDBJ whole genome shotgun (WGS) entry which is preliminary data.</text>
</comment>